<dbReference type="EMBL" id="JAAAIN010000832">
    <property type="protein sequence ID" value="KAG0310485.1"/>
    <property type="molecule type" value="Genomic_DNA"/>
</dbReference>
<reference evidence="10" key="1">
    <citation type="journal article" date="2020" name="Fungal Divers.">
        <title>Resolving the Mortierellaceae phylogeny through synthesis of multi-gene phylogenetics and phylogenomics.</title>
        <authorList>
            <person name="Vandepol N."/>
            <person name="Liber J."/>
            <person name="Desiro A."/>
            <person name="Na H."/>
            <person name="Kennedy M."/>
            <person name="Barry K."/>
            <person name="Grigoriev I.V."/>
            <person name="Miller A.N."/>
            <person name="O'Donnell K."/>
            <person name="Stajich J.E."/>
            <person name="Bonito G."/>
        </authorList>
    </citation>
    <scope>NUCLEOTIDE SEQUENCE</scope>
    <source>
        <strain evidence="10">NVP60</strain>
    </source>
</reference>
<feature type="repeat" description="TPR" evidence="7">
    <location>
        <begin position="37"/>
        <end position="70"/>
    </location>
</feature>
<proteinExistence type="inferred from homology"/>
<evidence type="ECO:0000256" key="5">
    <source>
        <dbReference type="ARBA" id="ARBA00022737"/>
    </source>
</evidence>
<dbReference type="SUPFAM" id="SSF48452">
    <property type="entry name" value="TPR-like"/>
    <property type="match status" value="1"/>
</dbReference>
<dbReference type="Pfam" id="PF00564">
    <property type="entry name" value="PB1"/>
    <property type="match status" value="1"/>
</dbReference>
<dbReference type="PANTHER" id="PTHR15175:SF0">
    <property type="entry name" value="SH3 DOMAIN-CONTAINING PROTEIN C23A1.17"/>
    <property type="match status" value="1"/>
</dbReference>
<gene>
    <name evidence="10" type="ORF">BGZ97_012531</name>
</gene>
<keyword evidence="5" id="KW-0677">Repeat</keyword>
<comment type="similarity">
    <text evidence="2">Belongs to the NCF2/NOXA1 family.</text>
</comment>
<accession>A0A9P6R545</accession>
<evidence type="ECO:0000256" key="1">
    <source>
        <dbReference type="ARBA" id="ARBA00004496"/>
    </source>
</evidence>
<feature type="region of interest" description="Disordered" evidence="8">
    <location>
        <begin position="226"/>
        <end position="356"/>
    </location>
</feature>
<evidence type="ECO:0000256" key="4">
    <source>
        <dbReference type="ARBA" id="ARBA00022490"/>
    </source>
</evidence>
<keyword evidence="4" id="KW-0963">Cytoplasm</keyword>
<evidence type="ECO:0000256" key="2">
    <source>
        <dbReference type="ARBA" id="ARBA00008051"/>
    </source>
</evidence>
<evidence type="ECO:0000256" key="6">
    <source>
        <dbReference type="ARBA" id="ARBA00022803"/>
    </source>
</evidence>
<dbReference type="Proteomes" id="UP000823405">
    <property type="component" value="Unassembled WGS sequence"/>
</dbReference>
<feature type="domain" description="PB1" evidence="9">
    <location>
        <begin position="494"/>
        <end position="565"/>
    </location>
</feature>
<dbReference type="AlphaFoldDB" id="A0A9P6R545"/>
<keyword evidence="3" id="KW-0728">SH3 domain</keyword>
<dbReference type="SMART" id="SM00666">
    <property type="entry name" value="PB1"/>
    <property type="match status" value="1"/>
</dbReference>
<comment type="caution">
    <text evidence="10">The sequence shown here is derived from an EMBL/GenBank/DDBJ whole genome shotgun (WGS) entry which is preliminary data.</text>
</comment>
<keyword evidence="11" id="KW-1185">Reference proteome</keyword>
<evidence type="ECO:0000256" key="7">
    <source>
        <dbReference type="PROSITE-ProRule" id="PRU00339"/>
    </source>
</evidence>
<evidence type="ECO:0000259" key="9">
    <source>
        <dbReference type="PROSITE" id="PS51745"/>
    </source>
</evidence>
<dbReference type="GO" id="GO:0005737">
    <property type="term" value="C:cytoplasm"/>
    <property type="evidence" value="ECO:0007669"/>
    <property type="project" value="UniProtKB-SubCell"/>
</dbReference>
<organism evidence="10 11">
    <name type="scientific">Linnemannia gamsii</name>
    <dbReference type="NCBI Taxonomy" id="64522"/>
    <lineage>
        <taxon>Eukaryota</taxon>
        <taxon>Fungi</taxon>
        <taxon>Fungi incertae sedis</taxon>
        <taxon>Mucoromycota</taxon>
        <taxon>Mortierellomycotina</taxon>
        <taxon>Mortierellomycetes</taxon>
        <taxon>Mortierellales</taxon>
        <taxon>Mortierellaceae</taxon>
        <taxon>Linnemannia</taxon>
    </lineage>
</organism>
<evidence type="ECO:0000256" key="3">
    <source>
        <dbReference type="ARBA" id="ARBA00022443"/>
    </source>
</evidence>
<feature type="region of interest" description="Disordered" evidence="8">
    <location>
        <begin position="369"/>
        <end position="480"/>
    </location>
</feature>
<dbReference type="PROSITE" id="PS51745">
    <property type="entry name" value="PB1"/>
    <property type="match status" value="1"/>
</dbReference>
<dbReference type="Gene3D" id="3.10.20.90">
    <property type="entry name" value="Phosphatidylinositol 3-kinase Catalytic Subunit, Chain A, domain 1"/>
    <property type="match status" value="1"/>
</dbReference>
<dbReference type="InterPro" id="IPR011990">
    <property type="entry name" value="TPR-like_helical_dom_sf"/>
</dbReference>
<dbReference type="InterPro" id="IPR051864">
    <property type="entry name" value="NCF2_NOXA1"/>
</dbReference>
<protein>
    <recommendedName>
        <fullName evidence="9">PB1 domain-containing protein</fullName>
    </recommendedName>
</protein>
<evidence type="ECO:0000256" key="8">
    <source>
        <dbReference type="SAM" id="MobiDB-lite"/>
    </source>
</evidence>
<sequence length="577" mass="63364">MASLKHELDQWNEGVIAFDQGLYEDALEYFEPIADSAKIHFNIGVVLATLGDFEGAGAAYEQATKLDQYLAIAYFQNGVANVALENYAKALTCFHDAYLYLRGNMVIDYTQLGLDFKLYSCQVLFNRALCYIELGEMDLGMTDLWRATREKQTKAHDMLDQALRDKGQDCTVFTVPQGVLYRPAESKVKNSKKKDYLGNSKVIAAVDASDQFAGFKGKSAWQVQMSGPTNVASAEESRPMTPPNGLQRRATERVVPGATGRARRDTDPERPHMLEHAASFNGADAMTRRGPGPSALGPAGSEPRPQMLARRNTEAQRPSPLDIDNSAYPPTSRSNGPNSAAPGGPGGAGGRNRYQDDLDDVDQYINSLSLDTDRSGSPIPARSNSGSNLRPGMRNRSHSNGPSPPPSVYDGTSPPNGRSGGPVVAELRRMGSNARGLKREDSVRSNASGGMYPGSQMNSSPLAYSNSVGSNGTPRSEEGASYLDEPVYAGLRDKLRVKCHYIDTRAVLVRVDTPLQELLQKVQEKFQADRPLKLKYKDEDHHMLSMIDDDDWLMAQQVQMETQGSLDRMELWCFDDD</sequence>
<evidence type="ECO:0000313" key="11">
    <source>
        <dbReference type="Proteomes" id="UP000823405"/>
    </source>
</evidence>
<dbReference type="SMART" id="SM00028">
    <property type="entry name" value="TPR"/>
    <property type="match status" value="3"/>
</dbReference>
<dbReference type="FunFam" id="1.25.40.10:FF:000017">
    <property type="entry name" value="NADPH oxidase regulator NoxR"/>
    <property type="match status" value="1"/>
</dbReference>
<feature type="compositionally biased region" description="Low complexity" evidence="8">
    <location>
        <begin position="290"/>
        <end position="303"/>
    </location>
</feature>
<comment type="subcellular location">
    <subcellularLocation>
        <location evidence="1">Cytoplasm</location>
    </subcellularLocation>
</comment>
<feature type="compositionally biased region" description="Polar residues" evidence="8">
    <location>
        <begin position="455"/>
        <end position="474"/>
    </location>
</feature>
<dbReference type="SUPFAM" id="SSF54277">
    <property type="entry name" value="CAD &amp; PB1 domains"/>
    <property type="match status" value="1"/>
</dbReference>
<dbReference type="InterPro" id="IPR053793">
    <property type="entry name" value="PB1-like"/>
</dbReference>
<dbReference type="InterPro" id="IPR019734">
    <property type="entry name" value="TPR_rpt"/>
</dbReference>
<dbReference type="PANTHER" id="PTHR15175">
    <property type="entry name" value="NEUTROPHIL CYTOSOLIC FACTOR 2, NEUTROPHIL NADPH OXIDASE FACTOR 2"/>
    <property type="match status" value="1"/>
</dbReference>
<keyword evidence="6 7" id="KW-0802">TPR repeat</keyword>
<dbReference type="Gene3D" id="1.25.40.10">
    <property type="entry name" value="Tetratricopeptide repeat domain"/>
    <property type="match status" value="1"/>
</dbReference>
<dbReference type="PROSITE" id="PS50005">
    <property type="entry name" value="TPR"/>
    <property type="match status" value="1"/>
</dbReference>
<dbReference type="OrthoDB" id="9450131at2759"/>
<feature type="compositionally biased region" description="Basic and acidic residues" evidence="8">
    <location>
        <begin position="262"/>
        <end position="275"/>
    </location>
</feature>
<dbReference type="Pfam" id="PF13181">
    <property type="entry name" value="TPR_8"/>
    <property type="match status" value="1"/>
</dbReference>
<name>A0A9P6R545_9FUNG</name>
<evidence type="ECO:0000313" key="10">
    <source>
        <dbReference type="EMBL" id="KAG0310485.1"/>
    </source>
</evidence>
<dbReference type="InterPro" id="IPR000270">
    <property type="entry name" value="PB1_dom"/>
</dbReference>